<name>A0A3B0UI34_9ZZZZ</name>
<keyword evidence="1" id="KW-1133">Transmembrane helix</keyword>
<keyword evidence="1" id="KW-0812">Transmembrane</keyword>
<dbReference type="AlphaFoldDB" id="A0A3B0UI34"/>
<keyword evidence="1" id="KW-0472">Membrane</keyword>
<proteinExistence type="predicted"/>
<protein>
    <submittedName>
        <fullName evidence="2">Uncharacterized protein</fullName>
    </submittedName>
</protein>
<gene>
    <name evidence="2" type="ORF">MNBD_ALPHA11-1621</name>
</gene>
<organism evidence="2">
    <name type="scientific">hydrothermal vent metagenome</name>
    <dbReference type="NCBI Taxonomy" id="652676"/>
    <lineage>
        <taxon>unclassified sequences</taxon>
        <taxon>metagenomes</taxon>
        <taxon>ecological metagenomes</taxon>
    </lineage>
</organism>
<dbReference type="EMBL" id="UOEQ01000573">
    <property type="protein sequence ID" value="VAW24997.1"/>
    <property type="molecule type" value="Genomic_DNA"/>
</dbReference>
<sequence length="45" mass="5119">MRGALGLFFAQVKQITDHFIYMEILLFVSCMLCLTIEKLALGSRP</sequence>
<accession>A0A3B0UI34</accession>
<evidence type="ECO:0000256" key="1">
    <source>
        <dbReference type="SAM" id="Phobius"/>
    </source>
</evidence>
<evidence type="ECO:0000313" key="2">
    <source>
        <dbReference type="EMBL" id="VAW24997.1"/>
    </source>
</evidence>
<reference evidence="2" key="1">
    <citation type="submission" date="2018-06" db="EMBL/GenBank/DDBJ databases">
        <authorList>
            <person name="Zhirakovskaya E."/>
        </authorList>
    </citation>
    <scope>NUCLEOTIDE SEQUENCE</scope>
</reference>
<feature type="transmembrane region" description="Helical" evidence="1">
    <location>
        <begin position="20"/>
        <end position="41"/>
    </location>
</feature>